<accession>A0A6G1SMM4</accession>
<dbReference type="EMBL" id="GGYP01006382">
    <property type="protein sequence ID" value="MDE51153.1"/>
    <property type="molecule type" value="Transcribed_RNA"/>
</dbReference>
<dbReference type="Pfam" id="PF04190">
    <property type="entry name" value="GET4"/>
    <property type="match status" value="1"/>
</dbReference>
<organism evidence="3">
    <name type="scientific">Aceria tosichella</name>
    <name type="common">wheat curl mite</name>
    <dbReference type="NCBI Taxonomy" id="561515"/>
    <lineage>
        <taxon>Eukaryota</taxon>
        <taxon>Metazoa</taxon>
        <taxon>Ecdysozoa</taxon>
        <taxon>Arthropoda</taxon>
        <taxon>Chelicerata</taxon>
        <taxon>Arachnida</taxon>
        <taxon>Acari</taxon>
        <taxon>Acariformes</taxon>
        <taxon>Trombidiformes</taxon>
        <taxon>Prostigmata</taxon>
        <taxon>Eupodina</taxon>
        <taxon>Eriophyoidea</taxon>
        <taxon>Eriophyidae</taxon>
        <taxon>Eriophyinae</taxon>
        <taxon>Aceriini</taxon>
        <taxon>Aceria</taxon>
    </lineage>
</organism>
<evidence type="ECO:0000256" key="1">
    <source>
        <dbReference type="ARBA" id="ARBA00005351"/>
    </source>
</evidence>
<evidence type="ECO:0000313" key="3">
    <source>
        <dbReference type="EMBL" id="MDE51153.1"/>
    </source>
</evidence>
<name>A0A6G1SMM4_9ACAR</name>
<evidence type="ECO:0000256" key="2">
    <source>
        <dbReference type="SAM" id="MobiDB-lite"/>
    </source>
</evidence>
<dbReference type="InterPro" id="IPR007317">
    <property type="entry name" value="GET4"/>
</dbReference>
<dbReference type="InterPro" id="IPR011990">
    <property type="entry name" value="TPR-like_helical_dom_sf"/>
</dbReference>
<dbReference type="GO" id="GO:0071818">
    <property type="term" value="C:BAT3 complex"/>
    <property type="evidence" value="ECO:0007669"/>
    <property type="project" value="TreeGrafter"/>
</dbReference>
<gene>
    <name evidence="3" type="primary">GET4</name>
    <name evidence="3" type="ORF">g.11334</name>
</gene>
<reference evidence="3" key="1">
    <citation type="submission" date="2018-10" db="EMBL/GenBank/DDBJ databases">
        <title>Transcriptome assembly of Aceria tosichella (Wheat curl mite) Type 2.</title>
        <authorList>
            <person name="Scully E.D."/>
            <person name="Geib S.M."/>
            <person name="Palmer N.A."/>
            <person name="Gupta A.K."/>
            <person name="Sarath G."/>
            <person name="Tatineni S."/>
        </authorList>
    </citation>
    <scope>NUCLEOTIDE SEQUENCE</scope>
    <source>
        <strain evidence="3">LincolnNE</strain>
    </source>
</reference>
<feature type="region of interest" description="Disordered" evidence="2">
    <location>
        <begin position="258"/>
        <end position="277"/>
    </location>
</feature>
<sequence>MEDFEYFQPGWELLGKEDKTTLASYLDSPKFVQASTNATRLVNKLKAAVGNQELYETQQILRTVYFRFINHAEKVDPLADLLYYGVVYLLERGEHISGQDIASLFLDTSAKRLQTRLDGSTDPNLNEQPTVQMCVKDYLNYEPLALDICRKLSSIVVLLPDTEIGQTKFVAEAFKTLPPKLLNRDLLHEVLATRFYQIRDYPNARYHFLHSACVDRQYVVFLLVEFHALKGTPSEVDLFIAQFVLQFLCLQLPTDSPVPSTGPGQSRHQRTPVTPSNLAVSKKSRKQIKETIRYIFLEYINRSYHPDLANIAKPYDLPLLNFILLLTSILDSDKSEANAFKFLVDTYEKAWSRDPNYQSYLNRIGVLYFGLTDPAKQQQQQASGGGGFFNNILMSLLDGPDDDDEEEAAAEQTLNALSSYDELD</sequence>
<comment type="similarity">
    <text evidence="1">Belongs to the GET4 family.</text>
</comment>
<dbReference type="Gene3D" id="1.25.40.10">
    <property type="entry name" value="Tetratricopeptide repeat domain"/>
    <property type="match status" value="1"/>
</dbReference>
<dbReference type="PANTHER" id="PTHR12875:SF0">
    <property type="entry name" value="GOLGI TO ER TRAFFIC PROTEIN 4 HOMOLOG"/>
    <property type="match status" value="1"/>
</dbReference>
<dbReference type="PANTHER" id="PTHR12875">
    <property type="entry name" value="GOLGI TO ER TRAFFIC PROTEIN 4 HOMOLOG"/>
    <property type="match status" value="1"/>
</dbReference>
<proteinExistence type="inferred from homology"/>
<dbReference type="AlphaFoldDB" id="A0A6G1SMM4"/>
<protein>
    <submittedName>
        <fullName evidence="3">Golgi to ER traffic protein 4</fullName>
    </submittedName>
</protein>
<dbReference type="GO" id="GO:0045048">
    <property type="term" value="P:protein insertion into ER membrane"/>
    <property type="evidence" value="ECO:0007669"/>
    <property type="project" value="InterPro"/>
</dbReference>